<organism evidence="2 3">
    <name type="scientific">Gossypium arboreum</name>
    <name type="common">Tree cotton</name>
    <name type="synonym">Gossypium nanking</name>
    <dbReference type="NCBI Taxonomy" id="29729"/>
    <lineage>
        <taxon>Eukaryota</taxon>
        <taxon>Viridiplantae</taxon>
        <taxon>Streptophyta</taxon>
        <taxon>Embryophyta</taxon>
        <taxon>Tracheophyta</taxon>
        <taxon>Spermatophyta</taxon>
        <taxon>Magnoliopsida</taxon>
        <taxon>eudicotyledons</taxon>
        <taxon>Gunneridae</taxon>
        <taxon>Pentapetalae</taxon>
        <taxon>rosids</taxon>
        <taxon>malvids</taxon>
        <taxon>Malvales</taxon>
        <taxon>Malvaceae</taxon>
        <taxon>Malvoideae</taxon>
        <taxon>Gossypium</taxon>
    </lineage>
</organism>
<evidence type="ECO:0000313" key="3">
    <source>
        <dbReference type="Proteomes" id="UP000032142"/>
    </source>
</evidence>
<name>A0A0B0PLN7_GOSAR</name>
<dbReference type="EMBL" id="KN404446">
    <property type="protein sequence ID" value="KHG15744.1"/>
    <property type="molecule type" value="Genomic_DNA"/>
</dbReference>
<evidence type="ECO:0000313" key="1">
    <source>
        <dbReference type="EMBL" id="KHG15744.1"/>
    </source>
</evidence>
<sequence>MQNRFCCYGSTPSSLATSPDADLKFCGSNTASK</sequence>
<reference evidence="3" key="2">
    <citation type="submission" date="2014-09" db="EMBL/GenBank/DDBJ databases">
        <authorList>
            <person name="Mudge J."/>
            <person name="Ramaraj T."/>
            <person name="Lindquist I.E."/>
            <person name="Bharti A.K."/>
            <person name="Sundararajan A."/>
            <person name="Cameron C.T."/>
            <person name="Woodward J.E."/>
            <person name="May G.D."/>
            <person name="Brubaker C."/>
            <person name="Broadhvest J."/>
            <person name="Wilkins T.A."/>
        </authorList>
    </citation>
    <scope>NUCLEOTIDE SEQUENCE</scope>
    <source>
        <strain evidence="3">cv. AKA8401</strain>
    </source>
</reference>
<reference evidence="2" key="1">
    <citation type="submission" date="2014-09" db="EMBL/GenBank/DDBJ databases">
        <title>G. arboreum L. cv. AKA8401 A2 genome assembly version 1.0.</title>
        <authorList>
            <person name="Mudge J."/>
            <person name="Ramaraj T."/>
            <person name="Lindquist I.E."/>
            <person name="Bharti A.K."/>
            <person name="Sundararajan A."/>
            <person name="Cameron C.T."/>
            <person name="Woodward J.E."/>
            <person name="May G.D."/>
            <person name="Brubaker C."/>
            <person name="Broadhvest J."/>
            <person name="Wilkins T.A."/>
        </authorList>
    </citation>
    <scope>NUCLEOTIDE SEQUENCE</scope>
</reference>
<protein>
    <submittedName>
        <fullName evidence="2">Uncharacterized protein</fullName>
    </submittedName>
</protein>
<keyword evidence="3" id="KW-1185">Reference proteome</keyword>
<dbReference type="AlphaFoldDB" id="A0A0B0PLN7"/>
<accession>A0A0B0PLN7</accession>
<evidence type="ECO:0000313" key="2">
    <source>
        <dbReference type="EMBL" id="KHG24306.1"/>
    </source>
</evidence>
<gene>
    <name evidence="2" type="ORF">F383_07962</name>
    <name evidence="1" type="ORF">F383_22521</name>
</gene>
<proteinExistence type="predicted"/>
<dbReference type="EMBL" id="KN428335">
    <property type="protein sequence ID" value="KHG24306.1"/>
    <property type="molecule type" value="Genomic_DNA"/>
</dbReference>
<dbReference type="Proteomes" id="UP000032142">
    <property type="component" value="Unassembled WGS sequence"/>
</dbReference>